<proteinExistence type="predicted"/>
<dbReference type="Proteomes" id="UP000256485">
    <property type="component" value="Unassembled WGS sequence"/>
</dbReference>
<feature type="domain" description="Endonuclease/exonuclease/phosphatase" evidence="1">
    <location>
        <begin position="50"/>
        <end position="293"/>
    </location>
</feature>
<dbReference type="InterPro" id="IPR050410">
    <property type="entry name" value="CCR4/nocturin_mRNA_transcr"/>
</dbReference>
<gene>
    <name evidence="2" type="ORF">DFJ64_2001</name>
</gene>
<sequence>MSDDMRRRTLLTAGLTLGAVPIVSGVFTRTAHAAEAPLIGPARGDDIHVMTYNIRYDRPDPSPDSWPERLPLIAEQLRRERPTILGTQEGLYHQARQIRDELPPFYDFIHLFRNGGSQGEGMVIYFDTNRLQPVAYDHLWLSDTPRLIGSATWGNTVIRMLTWVRFHDLKTGREFVHLNTHFDHQSENSRQRSAEMVRDVVAEFDVPVIVTGDFNSTAGVSASYQILTEGGLVDTWEGASERLTPEYNTFNSWNTTPVEGGDRIDWILVTPQVSVSKIGINTWSRDGHTPSDHWPVQALVRLR</sequence>
<evidence type="ECO:0000259" key="1">
    <source>
        <dbReference type="Pfam" id="PF03372"/>
    </source>
</evidence>
<evidence type="ECO:0000313" key="2">
    <source>
        <dbReference type="EMBL" id="REF36588.1"/>
    </source>
</evidence>
<keyword evidence="3" id="KW-1185">Reference proteome</keyword>
<dbReference type="Pfam" id="PF03372">
    <property type="entry name" value="Exo_endo_phos"/>
    <property type="match status" value="1"/>
</dbReference>
<keyword evidence="2" id="KW-0540">Nuclease</keyword>
<dbReference type="PANTHER" id="PTHR12121">
    <property type="entry name" value="CARBON CATABOLITE REPRESSOR PROTEIN 4"/>
    <property type="match status" value="1"/>
</dbReference>
<dbReference type="SUPFAM" id="SSF56219">
    <property type="entry name" value="DNase I-like"/>
    <property type="match status" value="1"/>
</dbReference>
<keyword evidence="2" id="KW-0255">Endonuclease</keyword>
<organism evidence="2 3">
    <name type="scientific">Thermasporomyces composti</name>
    <dbReference type="NCBI Taxonomy" id="696763"/>
    <lineage>
        <taxon>Bacteria</taxon>
        <taxon>Bacillati</taxon>
        <taxon>Actinomycetota</taxon>
        <taxon>Actinomycetes</taxon>
        <taxon>Propionibacteriales</taxon>
        <taxon>Nocardioidaceae</taxon>
        <taxon>Thermasporomyces</taxon>
    </lineage>
</organism>
<dbReference type="EMBL" id="QTUC01000001">
    <property type="protein sequence ID" value="REF36588.1"/>
    <property type="molecule type" value="Genomic_DNA"/>
</dbReference>
<dbReference type="InterPro" id="IPR005135">
    <property type="entry name" value="Endo/exonuclease/phosphatase"/>
</dbReference>
<dbReference type="GO" id="GO:0000175">
    <property type="term" value="F:3'-5'-RNA exonuclease activity"/>
    <property type="evidence" value="ECO:0007669"/>
    <property type="project" value="TreeGrafter"/>
</dbReference>
<keyword evidence="2" id="KW-0378">Hydrolase</keyword>
<dbReference type="InterPro" id="IPR006311">
    <property type="entry name" value="TAT_signal"/>
</dbReference>
<protein>
    <submittedName>
        <fullName evidence="2">Endonuclease/exonuclease/phosphatase family metal-dependent hydrolase</fullName>
    </submittedName>
</protein>
<keyword evidence="2" id="KW-0269">Exonuclease</keyword>
<dbReference type="GO" id="GO:0004519">
    <property type="term" value="F:endonuclease activity"/>
    <property type="evidence" value="ECO:0007669"/>
    <property type="project" value="UniProtKB-KW"/>
</dbReference>
<dbReference type="InterPro" id="IPR036691">
    <property type="entry name" value="Endo/exonu/phosph_ase_sf"/>
</dbReference>
<name>A0A3D9V4C5_THECX</name>
<accession>A0A3D9V4C5</accession>
<dbReference type="PROSITE" id="PS51318">
    <property type="entry name" value="TAT"/>
    <property type="match status" value="1"/>
</dbReference>
<dbReference type="CDD" id="cd09083">
    <property type="entry name" value="EEP-1"/>
    <property type="match status" value="1"/>
</dbReference>
<dbReference type="PANTHER" id="PTHR12121:SF36">
    <property type="entry name" value="ENDONUCLEASE_EXONUCLEASE_PHOSPHATASE DOMAIN-CONTAINING PROTEIN"/>
    <property type="match status" value="1"/>
</dbReference>
<comment type="caution">
    <text evidence="2">The sequence shown here is derived from an EMBL/GenBank/DDBJ whole genome shotgun (WGS) entry which is preliminary data.</text>
</comment>
<evidence type="ECO:0000313" key="3">
    <source>
        <dbReference type="Proteomes" id="UP000256485"/>
    </source>
</evidence>
<reference evidence="2 3" key="1">
    <citation type="submission" date="2018-08" db="EMBL/GenBank/DDBJ databases">
        <title>Sequencing the genomes of 1000 actinobacteria strains.</title>
        <authorList>
            <person name="Klenk H.-P."/>
        </authorList>
    </citation>
    <scope>NUCLEOTIDE SEQUENCE [LARGE SCALE GENOMIC DNA]</scope>
    <source>
        <strain evidence="2 3">DSM 22891</strain>
    </source>
</reference>
<dbReference type="RefSeq" id="WP_245941045.1">
    <property type="nucleotide sequence ID" value="NZ_QTUC01000001.1"/>
</dbReference>
<dbReference type="AlphaFoldDB" id="A0A3D9V4C5"/>
<dbReference type="Gene3D" id="3.60.10.10">
    <property type="entry name" value="Endonuclease/exonuclease/phosphatase"/>
    <property type="match status" value="1"/>
</dbReference>